<proteinExistence type="predicted"/>
<sequence length="417" mass="48170">MVKQVRSPWRWLIHGRGRLFTSRPSPGPVAISAAACALCVYLLVTSWSTPVRPVMTADWTELPDPPDLTFRDKYFLWDRLHPPAMGDDQWARSDSYLIYRCDPGRMDRCGGLADRLKGMLLAYVMANLTRRAFRVEVMKPSCGFQFYLTPNVYDWSVEDEATLPPPDSGNIVRLVNDHYFRDNIARIHFEEYISPSVREIYFQANLEYMGELRRTRVYHEELSWMEGLSPADIYAALYKRLFRLAPRLQTQLRQLLSKHLNSTRSRLVCTHVRLGRNPSIQGDTEIRNSLRNVKTYLWPFLQSQLLSETDSLFIMTDSAQVDESARQQPFAHRLVAIPGTIAHIDMARGLSFEEMCQAQDRLMLEFHLLMTCDLVVKSASGISEFASFIRGSDRGLYCFHKNGTIFPCQRNRFSNFS</sequence>
<evidence type="ECO:0000313" key="1">
    <source>
        <dbReference type="Proteomes" id="UP000694888"/>
    </source>
</evidence>
<organism evidence="1 2">
    <name type="scientific">Aplysia californica</name>
    <name type="common">California sea hare</name>
    <dbReference type="NCBI Taxonomy" id="6500"/>
    <lineage>
        <taxon>Eukaryota</taxon>
        <taxon>Metazoa</taxon>
        <taxon>Spiralia</taxon>
        <taxon>Lophotrochozoa</taxon>
        <taxon>Mollusca</taxon>
        <taxon>Gastropoda</taxon>
        <taxon>Heterobranchia</taxon>
        <taxon>Euthyneura</taxon>
        <taxon>Tectipleura</taxon>
        <taxon>Aplysiida</taxon>
        <taxon>Aplysioidea</taxon>
        <taxon>Aplysiidae</taxon>
        <taxon>Aplysia</taxon>
    </lineage>
</organism>
<dbReference type="Gene3D" id="3.40.50.11350">
    <property type="match status" value="1"/>
</dbReference>
<name>A0ABM0JX09_APLCA</name>
<keyword evidence="1" id="KW-1185">Reference proteome</keyword>
<accession>A0ABM0JX09</accession>
<evidence type="ECO:0000313" key="2">
    <source>
        <dbReference type="RefSeq" id="XP_005103552.1"/>
    </source>
</evidence>
<protein>
    <submittedName>
        <fullName evidence="2">Uncharacterized protein LOC101862129</fullName>
    </submittedName>
</protein>
<dbReference type="RefSeq" id="XP_005103552.1">
    <property type="nucleotide sequence ID" value="XM_005103495.3"/>
</dbReference>
<gene>
    <name evidence="2" type="primary">LOC101862129</name>
</gene>
<dbReference type="GeneID" id="101862129"/>
<reference evidence="2" key="1">
    <citation type="submission" date="2025-08" db="UniProtKB">
        <authorList>
            <consortium name="RefSeq"/>
        </authorList>
    </citation>
    <scope>IDENTIFICATION</scope>
</reference>
<dbReference type="Proteomes" id="UP000694888">
    <property type="component" value="Unplaced"/>
</dbReference>